<dbReference type="GeneID" id="6093732"/>
<evidence type="ECO:0000313" key="3">
    <source>
        <dbReference type="Proteomes" id="UP000001686"/>
    </source>
</evidence>
<dbReference type="InterPro" id="IPR027417">
    <property type="entry name" value="P-loop_NTPase"/>
</dbReference>
<dbReference type="Proteomes" id="UP000001686">
    <property type="component" value="Chromosome"/>
</dbReference>
<gene>
    <name evidence="2" type="ordered locus">Kcr_0448</name>
</gene>
<dbReference type="OrthoDB" id="371918at2157"/>
<dbReference type="SMART" id="SM00382">
    <property type="entry name" value="AAA"/>
    <property type="match status" value="1"/>
</dbReference>
<evidence type="ECO:0000259" key="1">
    <source>
        <dbReference type="SMART" id="SM00382"/>
    </source>
</evidence>
<reference evidence="2 3" key="1">
    <citation type="journal article" date="2008" name="Proc. Natl. Acad. Sci. U.S.A.">
        <title>A korarchaeal genome reveals new insights into the evolution of the Archaea.</title>
        <authorList>
            <person name="Elkins J.G."/>
            <person name="Podar M."/>
            <person name="Graham D.E."/>
            <person name="Makarova K.S."/>
            <person name="Wolf Y."/>
            <person name="Randau L."/>
            <person name="Hedlund B.P."/>
            <person name="Brochier-Armanet C."/>
            <person name="Kunin V."/>
            <person name="Anderson I."/>
            <person name="Lapidus A."/>
            <person name="Goltsman E."/>
            <person name="Barry K."/>
            <person name="Koonin E.V."/>
            <person name="Hugenholtz P."/>
            <person name="Kyrpides N."/>
            <person name="Wanner G."/>
            <person name="Richardson P."/>
            <person name="Keller M."/>
            <person name="Stetter K.O."/>
        </authorList>
    </citation>
    <scope>NUCLEOTIDE SEQUENCE [LARGE SCALE GENOMIC DNA]</scope>
    <source>
        <strain evidence="3">OPF8</strain>
    </source>
</reference>
<feature type="domain" description="AAA+ ATPase" evidence="1">
    <location>
        <begin position="30"/>
        <end position="144"/>
    </location>
</feature>
<dbReference type="STRING" id="374847.Kcr_0448"/>
<evidence type="ECO:0000313" key="2">
    <source>
        <dbReference type="EMBL" id="ACB07201.1"/>
    </source>
</evidence>
<protein>
    <submittedName>
        <fullName evidence="2">AAA ATPase</fullName>
    </submittedName>
</protein>
<organism evidence="2 3">
    <name type="scientific">Korarchaeum cryptofilum (strain OPF8)</name>
    <dbReference type="NCBI Taxonomy" id="374847"/>
    <lineage>
        <taxon>Archaea</taxon>
        <taxon>Thermoproteota</taxon>
        <taxon>Candidatus Korarchaeia</taxon>
        <taxon>Candidatus Korarchaeales</taxon>
        <taxon>Candidatus Korarchaeaceae</taxon>
        <taxon>Candidatus Korarchaeum</taxon>
    </lineage>
</organism>
<dbReference type="InterPro" id="IPR025420">
    <property type="entry name" value="DUF4143"/>
</dbReference>
<dbReference type="Pfam" id="PF13173">
    <property type="entry name" value="AAA_14"/>
    <property type="match status" value="1"/>
</dbReference>
<dbReference type="AlphaFoldDB" id="B1L422"/>
<proteinExistence type="predicted"/>
<dbReference type="Gene3D" id="3.40.50.300">
    <property type="entry name" value="P-loop containing nucleotide triphosphate hydrolases"/>
    <property type="match status" value="1"/>
</dbReference>
<dbReference type="RefSeq" id="WP_012309098.1">
    <property type="nucleotide sequence ID" value="NC_010482.1"/>
</dbReference>
<dbReference type="PhylomeDB" id="B1L422"/>
<dbReference type="InterPro" id="IPR003593">
    <property type="entry name" value="AAA+_ATPase"/>
</dbReference>
<dbReference type="InterPro" id="IPR041682">
    <property type="entry name" value="AAA_14"/>
</dbReference>
<sequence length="412" mass="47549">MRTSLEEWNLYAARREFREREIDLLKMISEDKITAITGMRGSGKSSLLMMLLQRLLKMGERAAYVNLEDIRMRGSKTALDDVVKWFGYSGYLLLDEITEAHGWESWLLRTHELLRGKLFMVVTSSRSMAPYERLRGRMLVREMYPLSFREFLKFKGLEADYNSGTGRLERALEEYLLYGGLPEVVLSEESMDKVRILSSYFDRIVSEVAGAAGEDAALTQMFSKYVVENPRFTASKCHDFLKDLGFRVGKDTVLKLERVSQESYLFFFIPIFSRSIKDGLKYPRKAYLGDTGFMYAASGSVDMGRLFENAVLLELKRRRPDLSIGYWRNREGLEVDFLLLDESGVERMIQVSYGILRAEKREIKELVSCSEEMGVKEGVIITRGEEGVRNVDGVEIKLIPLWKWLIESPSEY</sequence>
<dbReference type="PANTHER" id="PTHR33295:SF8">
    <property type="entry name" value="AAA+ ATPASE DOMAIN-CONTAINING PROTEIN"/>
    <property type="match status" value="1"/>
</dbReference>
<keyword evidence="3" id="KW-1185">Reference proteome</keyword>
<dbReference type="eggNOG" id="arCOG03167">
    <property type="taxonomic scope" value="Archaea"/>
</dbReference>
<name>B1L422_KORCO</name>
<accession>B1L422</accession>
<dbReference type="EnsemblBacteria" id="ACB07201">
    <property type="protein sequence ID" value="ACB07201"/>
    <property type="gene ID" value="Kcr_0448"/>
</dbReference>
<dbReference type="PANTHER" id="PTHR33295">
    <property type="entry name" value="ATPASE"/>
    <property type="match status" value="1"/>
</dbReference>
<dbReference type="EMBL" id="CP000968">
    <property type="protein sequence ID" value="ACB07201.1"/>
    <property type="molecule type" value="Genomic_DNA"/>
</dbReference>
<dbReference type="SUPFAM" id="SSF52540">
    <property type="entry name" value="P-loop containing nucleoside triphosphate hydrolases"/>
    <property type="match status" value="1"/>
</dbReference>
<dbReference type="InParanoid" id="B1L422"/>
<dbReference type="HOGENOM" id="CLU_041527_0_0_2"/>
<dbReference type="KEGG" id="kcr:Kcr_0448"/>
<dbReference type="Pfam" id="PF13635">
    <property type="entry name" value="DUF4143"/>
    <property type="match status" value="1"/>
</dbReference>